<proteinExistence type="predicted"/>
<gene>
    <name evidence="3" type="ORF">D6C90_00186</name>
</gene>
<protein>
    <submittedName>
        <fullName evidence="3">Uncharacterized protein</fullName>
    </submittedName>
</protein>
<evidence type="ECO:0000256" key="2">
    <source>
        <dbReference type="SAM" id="Phobius"/>
    </source>
</evidence>
<feature type="compositionally biased region" description="Polar residues" evidence="1">
    <location>
        <begin position="8"/>
        <end position="24"/>
    </location>
</feature>
<dbReference type="EMBL" id="QZBN01000005">
    <property type="protein sequence ID" value="THZ54112.1"/>
    <property type="molecule type" value="Genomic_DNA"/>
</dbReference>
<organism evidence="3 4">
    <name type="scientific">Aureobasidium pullulans</name>
    <name type="common">Black yeast</name>
    <name type="synonym">Pullularia pullulans</name>
    <dbReference type="NCBI Taxonomy" id="5580"/>
    <lineage>
        <taxon>Eukaryota</taxon>
        <taxon>Fungi</taxon>
        <taxon>Dikarya</taxon>
        <taxon>Ascomycota</taxon>
        <taxon>Pezizomycotina</taxon>
        <taxon>Dothideomycetes</taxon>
        <taxon>Dothideomycetidae</taxon>
        <taxon>Dothideales</taxon>
        <taxon>Saccotheciaceae</taxon>
        <taxon>Aureobasidium</taxon>
    </lineage>
</organism>
<evidence type="ECO:0000313" key="4">
    <source>
        <dbReference type="Proteomes" id="UP000310121"/>
    </source>
</evidence>
<evidence type="ECO:0000256" key="1">
    <source>
        <dbReference type="SAM" id="MobiDB-lite"/>
    </source>
</evidence>
<sequence>MNKAPQAFTDSLSNSNSSPIVTTATPPTQLPHFHSLAPFEFTACFQHLPNHYLRPLLLHLKPTFLPPLHHSNTSTTLGLLDRSLLPSAFCFLTLYFYTFCYTQSSVHRHTNQHRPHHRTTPSTPRSPLWQRHFDTVDHLSKIFYSGLHQVQILTDLRLPLDRHNLPLQLLHHRRPQIFVRSFDTSLDFTLATKYSAITASHKISDFFVLYTFHKLDSVSSADFAHTTQQSTDLCSPAIYLIIITNFEIFIFGMYFEIFWLRIFFRLLAHMFAAFCQDISNKETSTMDLTSQSPRAPGPFVEEDDTDVKTEIKTEENGHASPLFVPPASSKRKAEDEISPQAKRTIRSTAKPIAYGGNPVKAYVLGKPYNHNRVEPLPDLEVNGVHHKESTDNFLENITQVVLPTLSPYRGEDRSLEDSVKWFEESARIPAIAPTRFALSGNSGSGKTTTLNNVAGVLDLANAAASMESVTQVPQIFNHGTRNEYFRVEILFINGRSISSLVMKCVKDLVDYVKLLSSDETEEDLEHARLSAEAGRQVIDDLFSHQDGLKSLDDAEGFLESKSLLPADSEDISETAFESLCKEIQDRAVSEGIDLDTRSMFLTAGNVGELHAKTMRFSERGAFASIVSSIRTKFYSPLLAMGIEVADLPGLTDTNLHLRKTSLAYSINCPKAIFVADQLRCMTTPDLEKSLRGIIKMKGAENVCLVLRGKENVEKTKSKWSKEEIAQIDALEKLSKTAQSQQAPTEVERIEREIRDYRIKVRDRIVTDHFHQKRFQNKNDAGKIRVITVANKCHEKYMRGSTDAILSWDQTGIKELRAYMCETPSRDRVRAFARHSAKCITKMRRLSIWADGPKMPPRDAALALFAQHARWSANGYLEKLFKASKDYRKTLQSFNHAVWAGNATKTIVGWSTKYAARTQGVFIRQGGRHNPKLKGSKEKKPKLVSWNEDLLTVVEDDVLTSVKSIFSVVKDNEGSMQETISDGIEKIRNGLEMLDTIGGANLDGVFELFNDEAKQCIRDIREGIFELKQKIRETVCKSIADEPCDVESPAFIIDMVAIYNASMKKFPKGSKNLTKERTKFIVEQVTSAKGPFSKMTDEICTNLKPVFDAWAFKATGRVEQMHRDLRDVLFKSFEGKKMPDARREQIAPAIKAAMEKARAVLQADLDGYSAEIL</sequence>
<reference evidence="3 4" key="1">
    <citation type="submission" date="2018-10" db="EMBL/GenBank/DDBJ databases">
        <title>Fifty Aureobasidium pullulans genomes reveal a recombining polyextremotolerant generalist.</title>
        <authorList>
            <person name="Gostincar C."/>
            <person name="Turk M."/>
            <person name="Zajc J."/>
            <person name="Gunde-Cimerman N."/>
        </authorList>
    </citation>
    <scope>NUCLEOTIDE SEQUENCE [LARGE SCALE GENOMIC DNA]</scope>
    <source>
        <strain evidence="3 4">EXF-3844</strain>
    </source>
</reference>
<name>A0A4S9VPB3_AURPU</name>
<keyword evidence="2" id="KW-1133">Transmembrane helix</keyword>
<comment type="caution">
    <text evidence="3">The sequence shown here is derived from an EMBL/GenBank/DDBJ whole genome shotgun (WGS) entry which is preliminary data.</text>
</comment>
<dbReference type="AlphaFoldDB" id="A0A4S9VPB3"/>
<dbReference type="InterPro" id="IPR027417">
    <property type="entry name" value="P-loop_NTPase"/>
</dbReference>
<feature type="region of interest" description="Disordered" evidence="1">
    <location>
        <begin position="312"/>
        <end position="342"/>
    </location>
</feature>
<feature type="region of interest" description="Disordered" evidence="1">
    <location>
        <begin position="1"/>
        <end position="24"/>
    </location>
</feature>
<feature type="transmembrane region" description="Helical" evidence="2">
    <location>
        <begin position="237"/>
        <end position="260"/>
    </location>
</feature>
<dbReference type="SUPFAM" id="SSF52540">
    <property type="entry name" value="P-loop containing nucleoside triphosphate hydrolases"/>
    <property type="match status" value="1"/>
</dbReference>
<keyword evidence="2" id="KW-0812">Transmembrane</keyword>
<accession>A0A4S9VPB3</accession>
<keyword evidence="2" id="KW-0472">Membrane</keyword>
<dbReference type="Proteomes" id="UP000310121">
    <property type="component" value="Unassembled WGS sequence"/>
</dbReference>
<evidence type="ECO:0000313" key="3">
    <source>
        <dbReference type="EMBL" id="THZ54112.1"/>
    </source>
</evidence>